<proteinExistence type="predicted"/>
<reference evidence="1" key="1">
    <citation type="submission" date="2021-01" db="UniProtKB">
        <authorList>
            <consortium name="EnsemblPlants"/>
        </authorList>
    </citation>
    <scope>IDENTIFICATION</scope>
</reference>
<dbReference type="EnsemblPlants" id="Kaladp0906s0005.1.v1.1">
    <property type="protein sequence ID" value="Kaladp0906s0005.1.v1.1.CDS.1"/>
    <property type="gene ID" value="Kaladp0906s0005.v1.1"/>
</dbReference>
<organism evidence="1 2">
    <name type="scientific">Kalanchoe fedtschenkoi</name>
    <name type="common">Lavender scallops</name>
    <name type="synonym">South American air plant</name>
    <dbReference type="NCBI Taxonomy" id="63787"/>
    <lineage>
        <taxon>Eukaryota</taxon>
        <taxon>Viridiplantae</taxon>
        <taxon>Streptophyta</taxon>
        <taxon>Embryophyta</taxon>
        <taxon>Tracheophyta</taxon>
        <taxon>Spermatophyta</taxon>
        <taxon>Magnoliopsida</taxon>
        <taxon>eudicotyledons</taxon>
        <taxon>Gunneridae</taxon>
        <taxon>Pentapetalae</taxon>
        <taxon>Saxifragales</taxon>
        <taxon>Crassulaceae</taxon>
        <taxon>Kalanchoe</taxon>
    </lineage>
</organism>
<evidence type="ECO:0000313" key="2">
    <source>
        <dbReference type="Proteomes" id="UP000594263"/>
    </source>
</evidence>
<evidence type="ECO:0000313" key="1">
    <source>
        <dbReference type="EnsemblPlants" id="Kaladp0906s0005.1.v1.1.CDS.1"/>
    </source>
</evidence>
<sequence length="98" mass="10697">MHRAVNKAADADSSPVNSKTLAAAGHLMRMKSDTNTNEKVRAIRTDMTMKGVGKWLLRESTDKNPTPTVKQNPATSFRHSTVDLLLRSPVPVVVNTGK</sequence>
<keyword evidence="2" id="KW-1185">Reference proteome</keyword>
<dbReference type="Proteomes" id="UP000594263">
    <property type="component" value="Unplaced"/>
</dbReference>
<accession>A0A7N0VKD3</accession>
<dbReference type="Gramene" id="Kaladp0906s0005.1.v1.1">
    <property type="protein sequence ID" value="Kaladp0906s0005.1.v1.1.CDS.1"/>
    <property type="gene ID" value="Kaladp0906s0005.v1.1"/>
</dbReference>
<dbReference type="AlphaFoldDB" id="A0A7N0VKD3"/>
<name>A0A7N0VKD3_KALFE</name>
<protein>
    <submittedName>
        <fullName evidence="1">Uncharacterized protein</fullName>
    </submittedName>
</protein>